<proteinExistence type="predicted"/>
<sequence length="185" mass="21674">MIWQAFETLYRLVQLLNYAITPCHQPCPNLLFFHIYKGMSEYKRRKCITDMAGCAVKHGKKKTQRKVVKTCTKPSRTLQFAILQTIQQAQAQLQAQLQAQQQLQNQFSAQLQEQLQFQTQVQSQIQSFELSHQQIQLQLFTLVQTHIQQQQQQLQQMQEQIDSQQQQQQQVVNVEPEPEPPQIAV</sequence>
<evidence type="ECO:0000313" key="2">
    <source>
        <dbReference type="EMBL" id="QAY66052.1"/>
    </source>
</evidence>
<reference evidence="2 3" key="1">
    <citation type="submission" date="2019-01" db="EMBL/GenBank/DDBJ databases">
        <title>Genome sequencing of strain FW100M-2.</title>
        <authorList>
            <person name="Heo J."/>
            <person name="Kim S.-J."/>
            <person name="Kim J.-S."/>
            <person name="Hong S.-B."/>
            <person name="Kwon S.-W."/>
        </authorList>
    </citation>
    <scope>NUCLEOTIDE SEQUENCE [LARGE SCALE GENOMIC DNA]</scope>
    <source>
        <strain evidence="2 3">FW100M-2</strain>
    </source>
</reference>
<evidence type="ECO:0000256" key="1">
    <source>
        <dbReference type="SAM" id="Coils"/>
    </source>
</evidence>
<keyword evidence="1" id="KW-0175">Coiled coil</keyword>
<feature type="coiled-coil region" evidence="1">
    <location>
        <begin position="140"/>
        <end position="174"/>
    </location>
</feature>
<organism evidence="2 3">
    <name type="scientific">Paenibacillus protaetiae</name>
    <dbReference type="NCBI Taxonomy" id="2509456"/>
    <lineage>
        <taxon>Bacteria</taxon>
        <taxon>Bacillati</taxon>
        <taxon>Bacillota</taxon>
        <taxon>Bacilli</taxon>
        <taxon>Bacillales</taxon>
        <taxon>Paenibacillaceae</taxon>
        <taxon>Paenibacillus</taxon>
    </lineage>
</organism>
<dbReference type="KEGG" id="pprt:ET464_06260"/>
<dbReference type="Proteomes" id="UP000293568">
    <property type="component" value="Chromosome"/>
</dbReference>
<protein>
    <submittedName>
        <fullName evidence="2">Uncharacterized protein</fullName>
    </submittedName>
</protein>
<gene>
    <name evidence="2" type="ORF">ET464_06260</name>
</gene>
<name>A0A4P6ESW5_9BACL</name>
<evidence type="ECO:0000313" key="3">
    <source>
        <dbReference type="Proteomes" id="UP000293568"/>
    </source>
</evidence>
<dbReference type="EMBL" id="CP035492">
    <property type="protein sequence ID" value="QAY66052.1"/>
    <property type="molecule type" value="Genomic_DNA"/>
</dbReference>
<dbReference type="AlphaFoldDB" id="A0A4P6ESW5"/>
<keyword evidence="3" id="KW-1185">Reference proteome</keyword>
<accession>A0A4P6ESW5</accession>